<accession>A0A915DS28</accession>
<keyword evidence="1" id="KW-0472">Membrane</keyword>
<feature type="transmembrane region" description="Helical" evidence="1">
    <location>
        <begin position="28"/>
        <end position="54"/>
    </location>
</feature>
<reference evidence="3" key="1">
    <citation type="submission" date="2022-11" db="UniProtKB">
        <authorList>
            <consortium name="WormBaseParasite"/>
        </authorList>
    </citation>
    <scope>IDENTIFICATION</scope>
</reference>
<evidence type="ECO:0000313" key="3">
    <source>
        <dbReference type="WBParaSite" id="jg2255"/>
    </source>
</evidence>
<organism evidence="2 3">
    <name type="scientific">Ditylenchus dipsaci</name>
    <dbReference type="NCBI Taxonomy" id="166011"/>
    <lineage>
        <taxon>Eukaryota</taxon>
        <taxon>Metazoa</taxon>
        <taxon>Ecdysozoa</taxon>
        <taxon>Nematoda</taxon>
        <taxon>Chromadorea</taxon>
        <taxon>Rhabditida</taxon>
        <taxon>Tylenchina</taxon>
        <taxon>Tylenchomorpha</taxon>
        <taxon>Sphaerularioidea</taxon>
        <taxon>Anguinidae</taxon>
        <taxon>Anguininae</taxon>
        <taxon>Ditylenchus</taxon>
    </lineage>
</organism>
<evidence type="ECO:0000313" key="2">
    <source>
        <dbReference type="Proteomes" id="UP000887574"/>
    </source>
</evidence>
<dbReference type="AlphaFoldDB" id="A0A915DS28"/>
<sequence>CSAVSSVNSEQQFPWKLPFVFVSKLSKPFMMCISVVSYIGAKSKVVYIVGFSLAEQYYRRLNRRLMILRGVNIWASYRNFLDRSNLPIPCFIV</sequence>
<dbReference type="WBParaSite" id="jg2255">
    <property type="protein sequence ID" value="jg2255"/>
    <property type="gene ID" value="jg2255"/>
</dbReference>
<name>A0A915DS28_9BILA</name>
<dbReference type="Proteomes" id="UP000887574">
    <property type="component" value="Unplaced"/>
</dbReference>
<evidence type="ECO:0000256" key="1">
    <source>
        <dbReference type="SAM" id="Phobius"/>
    </source>
</evidence>
<keyword evidence="2" id="KW-1185">Reference proteome</keyword>
<keyword evidence="1" id="KW-1133">Transmembrane helix</keyword>
<keyword evidence="1" id="KW-0812">Transmembrane</keyword>
<protein>
    <submittedName>
        <fullName evidence="3">Uncharacterized protein</fullName>
    </submittedName>
</protein>
<proteinExistence type="predicted"/>